<protein>
    <submittedName>
        <fullName evidence="1">Putative capsid protein</fullName>
    </submittedName>
</protein>
<name>A0A6M3JZF5_9ZZZZ</name>
<dbReference type="EMBL" id="MT142073">
    <property type="protein sequence ID" value="QJA74087.1"/>
    <property type="molecule type" value="Genomic_DNA"/>
</dbReference>
<organism evidence="1">
    <name type="scientific">viral metagenome</name>
    <dbReference type="NCBI Taxonomy" id="1070528"/>
    <lineage>
        <taxon>unclassified sequences</taxon>
        <taxon>metagenomes</taxon>
        <taxon>organismal metagenomes</taxon>
    </lineage>
</organism>
<evidence type="ECO:0000313" key="1">
    <source>
        <dbReference type="EMBL" id="QJA74087.1"/>
    </source>
</evidence>
<dbReference type="AlphaFoldDB" id="A0A6M3JZF5"/>
<proteinExistence type="predicted"/>
<accession>A0A6M3JZF5</accession>
<dbReference type="EMBL" id="MT142719">
    <property type="protein sequence ID" value="QJA87598.1"/>
    <property type="molecule type" value="Genomic_DNA"/>
</dbReference>
<sequence length="341" mass="36976">MSSLTEYRYLGNQEEVRMGIAKVLVQVSPWLRDLPFAELQHNNISRYKMETDDGGATEHAVDDTWSTVNPTWEYREAPLTILGDNISVDEFGDLAAGPENVWAAVTELKSKGVAQKFDKLAVYGATTSTGGLANSTMKGLLRMIAEAEGSTVTDLDGWLYTGNDNAAHNAQVVFGVSGASVALSLSMLDSLRDAVRPKPTHFVMSRLMLRKVNTLTRAAGNDLRWESDGIGGVTANFGEQKILIDDQIKDNMNDSSALVTAIASYNYTQAIADTTNTSPIFAVRMAEDGLCGINGKGMIQVEDLGILESKDAKGKRVKFYCGMRLTNKRAAAVLLNTNYAG</sequence>
<evidence type="ECO:0000313" key="2">
    <source>
        <dbReference type="EMBL" id="QJA87598.1"/>
    </source>
</evidence>
<gene>
    <name evidence="1" type="ORF">MM415A02106_0008</name>
    <name evidence="2" type="ORF">MM415B02953_0008</name>
</gene>
<reference evidence="1" key="1">
    <citation type="submission" date="2020-03" db="EMBL/GenBank/DDBJ databases">
        <title>The deep terrestrial virosphere.</title>
        <authorList>
            <person name="Holmfeldt K."/>
            <person name="Nilsson E."/>
            <person name="Simone D."/>
            <person name="Lopez-Fernandez M."/>
            <person name="Wu X."/>
            <person name="de Brujin I."/>
            <person name="Lundin D."/>
            <person name="Andersson A."/>
            <person name="Bertilsson S."/>
            <person name="Dopson M."/>
        </authorList>
    </citation>
    <scope>NUCLEOTIDE SEQUENCE</scope>
    <source>
        <strain evidence="1">MM415A02106</strain>
        <strain evidence="2">MM415B02953</strain>
    </source>
</reference>